<keyword evidence="4" id="KW-0732">Signal</keyword>
<evidence type="ECO:0000313" key="8">
    <source>
        <dbReference type="EMBL" id="KAF5808230.1"/>
    </source>
</evidence>
<dbReference type="SMART" id="SM00369">
    <property type="entry name" value="LRR_TYP"/>
    <property type="match status" value="4"/>
</dbReference>
<organism evidence="9 10">
    <name type="scientific">Helianthus annuus</name>
    <name type="common">Common sunflower</name>
    <dbReference type="NCBI Taxonomy" id="4232"/>
    <lineage>
        <taxon>Eukaryota</taxon>
        <taxon>Viridiplantae</taxon>
        <taxon>Streptophyta</taxon>
        <taxon>Embryophyta</taxon>
        <taxon>Tracheophyta</taxon>
        <taxon>Spermatophyta</taxon>
        <taxon>Magnoliopsida</taxon>
        <taxon>eudicotyledons</taxon>
        <taxon>Gunneridae</taxon>
        <taxon>Pentapetalae</taxon>
        <taxon>asterids</taxon>
        <taxon>campanulids</taxon>
        <taxon>Asterales</taxon>
        <taxon>Asteraceae</taxon>
        <taxon>Asteroideae</taxon>
        <taxon>Heliantheae alliance</taxon>
        <taxon>Heliantheae</taxon>
        <taxon>Helianthus</taxon>
    </lineage>
</organism>
<dbReference type="GO" id="GO:0004674">
    <property type="term" value="F:protein serine/threonine kinase activity"/>
    <property type="evidence" value="ECO:0007669"/>
    <property type="project" value="UniProtKB-KW"/>
</dbReference>
<dbReference type="InterPro" id="IPR001611">
    <property type="entry name" value="Leu-rich_rpt"/>
</dbReference>
<dbReference type="EMBL" id="CM007893">
    <property type="protein sequence ID" value="OTG27218.1"/>
    <property type="molecule type" value="Genomic_DNA"/>
</dbReference>
<keyword evidence="8" id="KW-0808">Transferase</keyword>
<dbReference type="SUPFAM" id="SSF52058">
    <property type="entry name" value="L domain-like"/>
    <property type="match status" value="2"/>
</dbReference>
<proteinExistence type="inferred from homology"/>
<dbReference type="FunCoup" id="A0A251UV46">
    <property type="interactions" value="2582"/>
</dbReference>
<keyword evidence="8" id="KW-0723">Serine/threonine-protein kinase</keyword>
<reference evidence="9" key="2">
    <citation type="submission" date="2017-02" db="EMBL/GenBank/DDBJ databases">
        <title>Sunflower complete genome.</title>
        <authorList>
            <person name="Langlade N."/>
            <person name="Munos S."/>
        </authorList>
    </citation>
    <scope>NUCLEOTIDE SEQUENCE [LARGE SCALE GENOMIC DNA]</scope>
    <source>
        <tissue evidence="9">Leaves</tissue>
    </source>
</reference>
<evidence type="ECO:0000256" key="5">
    <source>
        <dbReference type="ARBA" id="ARBA00022737"/>
    </source>
</evidence>
<evidence type="ECO:0000256" key="2">
    <source>
        <dbReference type="ARBA" id="ARBA00009592"/>
    </source>
</evidence>
<dbReference type="InterPro" id="IPR051502">
    <property type="entry name" value="RLP_Defense_Trigger"/>
</dbReference>
<comment type="subcellular location">
    <subcellularLocation>
        <location evidence="1">Membrane</location>
    </subcellularLocation>
</comment>
<evidence type="ECO:0000256" key="1">
    <source>
        <dbReference type="ARBA" id="ARBA00004370"/>
    </source>
</evidence>
<name>A0A251UV46_HELAN</name>
<evidence type="ECO:0000313" key="10">
    <source>
        <dbReference type="Proteomes" id="UP000215914"/>
    </source>
</evidence>
<dbReference type="Pfam" id="PF00560">
    <property type="entry name" value="LRR_1"/>
    <property type="match status" value="5"/>
</dbReference>
<dbReference type="PANTHER" id="PTHR48062:SF21">
    <property type="entry name" value="RECEPTOR-LIKE PROTEIN 12"/>
    <property type="match status" value="1"/>
</dbReference>
<dbReference type="PANTHER" id="PTHR48062">
    <property type="entry name" value="RECEPTOR-LIKE PROTEIN 14"/>
    <property type="match status" value="1"/>
</dbReference>
<dbReference type="InParanoid" id="A0A251UV46"/>
<dbReference type="GO" id="GO:0006952">
    <property type="term" value="P:defense response"/>
    <property type="evidence" value="ECO:0007669"/>
    <property type="project" value="UniProtKB-ARBA"/>
</dbReference>
<dbReference type="GO" id="GO:0016020">
    <property type="term" value="C:membrane"/>
    <property type="evidence" value="ECO:0007669"/>
    <property type="project" value="UniProtKB-SubCell"/>
</dbReference>
<keyword evidence="7" id="KW-0325">Glycoprotein</keyword>
<keyword evidence="3" id="KW-0433">Leucine-rich repeat</keyword>
<dbReference type="InterPro" id="IPR003591">
    <property type="entry name" value="Leu-rich_rpt_typical-subtyp"/>
</dbReference>
<dbReference type="AlphaFoldDB" id="A0A251UV46"/>
<evidence type="ECO:0000256" key="7">
    <source>
        <dbReference type="ARBA" id="ARBA00023180"/>
    </source>
</evidence>
<dbReference type="OMA" id="TELEYVH"/>
<accession>A0A251UV46</accession>
<comment type="similarity">
    <text evidence="2">Belongs to the RLP family.</text>
</comment>
<dbReference type="Gene3D" id="3.80.10.10">
    <property type="entry name" value="Ribonuclease Inhibitor"/>
    <property type="match status" value="2"/>
</dbReference>
<keyword evidence="8" id="KW-0418">Kinase</keyword>
<reference evidence="8 10" key="1">
    <citation type="journal article" date="2017" name="Nature">
        <title>The sunflower genome provides insights into oil metabolism, flowering and Asterid evolution.</title>
        <authorList>
            <person name="Badouin H."/>
            <person name="Gouzy J."/>
            <person name="Grassa C.J."/>
            <person name="Murat F."/>
            <person name="Staton S.E."/>
            <person name="Cottret L."/>
            <person name="Lelandais-Briere C."/>
            <person name="Owens G.L."/>
            <person name="Carrere S."/>
            <person name="Mayjonade B."/>
            <person name="Legrand L."/>
            <person name="Gill N."/>
            <person name="Kane N.C."/>
            <person name="Bowers J.E."/>
            <person name="Hubner S."/>
            <person name="Bellec A."/>
            <person name="Berard A."/>
            <person name="Berges H."/>
            <person name="Blanchet N."/>
            <person name="Boniface M.C."/>
            <person name="Brunel D."/>
            <person name="Catrice O."/>
            <person name="Chaidir N."/>
            <person name="Claudel C."/>
            <person name="Donnadieu C."/>
            <person name="Faraut T."/>
            <person name="Fievet G."/>
            <person name="Helmstetter N."/>
            <person name="King M."/>
            <person name="Knapp S.J."/>
            <person name="Lai Z."/>
            <person name="Le Paslier M.C."/>
            <person name="Lippi Y."/>
            <person name="Lorenzon L."/>
            <person name="Mandel J.R."/>
            <person name="Marage G."/>
            <person name="Marchand G."/>
            <person name="Marquand E."/>
            <person name="Bret-Mestries E."/>
            <person name="Morien E."/>
            <person name="Nambeesan S."/>
            <person name="Nguyen T."/>
            <person name="Pegot-Espagnet P."/>
            <person name="Pouilly N."/>
            <person name="Raftis F."/>
            <person name="Sallet E."/>
            <person name="Schiex T."/>
            <person name="Thomas J."/>
            <person name="Vandecasteele C."/>
            <person name="Vares D."/>
            <person name="Vear F."/>
            <person name="Vautrin S."/>
            <person name="Crespi M."/>
            <person name="Mangin B."/>
            <person name="Burke J.M."/>
            <person name="Salse J."/>
            <person name="Munos S."/>
            <person name="Vincourt P."/>
            <person name="Rieseberg L.H."/>
            <person name="Langlade N.B."/>
        </authorList>
    </citation>
    <scope>NUCLEOTIDE SEQUENCE [LARGE SCALE GENOMIC DNA]</scope>
    <source>
        <strain evidence="10">cv. SF193</strain>
        <tissue evidence="8">Leaves</tissue>
    </source>
</reference>
<gene>
    <name evidence="9" type="ORF">HannXRQ_Chr04g0097651</name>
    <name evidence="8" type="ORF">HanXRQr2_Chr04g0143031</name>
</gene>
<evidence type="ECO:0000256" key="3">
    <source>
        <dbReference type="ARBA" id="ARBA00022614"/>
    </source>
</evidence>
<keyword evidence="6" id="KW-0472">Membrane</keyword>
<sequence length="555" mass="62717">MFSNHRKLEFVSFKSDNDKFEVETEEPIGWTPIFQLKVLELSSILHQRKLKKLDLSHNSLEGMFPNWLIDNNRMLEDFNLRDNSFGNIFYMPLNRNPNTMWVDMSGNRMIGSIPRYMPKFFPHITYLNLSINSLHGVIPSSIGDLVELYELDLSHNKLSGEVPTGLLTNLSQLVVLNLSNNSLHGEVLSTKLNLGGKGRLCLDNNYFTSKIRHTDLWSMLQLLDISNNFFTGFNPCWISNITTSFEPVGSLLFLDISQNSFSGPIPSCLISQSLEHLHLGSNKFTGSIPDSFGTLKNVLTLDIGNNYLSHMIPKFVGELSSLRILLLGKNNFSVSIPKQLCRLTNASLIDLSNNFLSGSIPSCLQNIRGPSYQAFMHTRYLYHEGYDRDELSPSFYYQGIIKRRFKFPDDLFKIQDEVLFTAKDISLTYKGDALDSMSGLDLSSNKLIAKFCSLASIESLDLSFNNLSGKVPSELIKLNSLEVFNVSFNNLSGTLPMKAQFGTFSKESYDGNPLLCGPPLENKCTMETKETNPSIEKGDDVKWYDMDMTSFYGSY</sequence>
<evidence type="ECO:0000256" key="4">
    <source>
        <dbReference type="ARBA" id="ARBA00022729"/>
    </source>
</evidence>
<dbReference type="PRINTS" id="PR00019">
    <property type="entry name" value="LEURICHRPT"/>
</dbReference>
<protein>
    <submittedName>
        <fullName evidence="8">Non-specific serine/threonine protein kinase</fullName>
        <ecNumber evidence="8">2.7.11.1</ecNumber>
    </submittedName>
    <submittedName>
        <fullName evidence="9">Putative leucine-rich repeat domain, L domain-like protein</fullName>
    </submittedName>
</protein>
<dbReference type="Proteomes" id="UP000215914">
    <property type="component" value="Chromosome 4"/>
</dbReference>
<evidence type="ECO:0000313" key="9">
    <source>
        <dbReference type="EMBL" id="OTG27218.1"/>
    </source>
</evidence>
<dbReference type="Gramene" id="mRNA:HanXRQr2_Chr04g0143031">
    <property type="protein sequence ID" value="mRNA:HanXRQr2_Chr04g0143031"/>
    <property type="gene ID" value="HanXRQr2_Chr04g0143031"/>
</dbReference>
<keyword evidence="10" id="KW-1185">Reference proteome</keyword>
<keyword evidence="5" id="KW-0677">Repeat</keyword>
<dbReference type="GO" id="GO:0051707">
    <property type="term" value="P:response to other organism"/>
    <property type="evidence" value="ECO:0007669"/>
    <property type="project" value="UniProtKB-ARBA"/>
</dbReference>
<dbReference type="InterPro" id="IPR032675">
    <property type="entry name" value="LRR_dom_sf"/>
</dbReference>
<dbReference type="EC" id="2.7.11.1" evidence="8"/>
<dbReference type="EMBL" id="MNCJ02000319">
    <property type="protein sequence ID" value="KAF5808230.1"/>
    <property type="molecule type" value="Genomic_DNA"/>
</dbReference>
<reference evidence="8" key="3">
    <citation type="submission" date="2020-06" db="EMBL/GenBank/DDBJ databases">
        <title>Helianthus annuus Genome sequencing and assembly Release 2.</title>
        <authorList>
            <person name="Gouzy J."/>
            <person name="Langlade N."/>
            <person name="Munos S."/>
        </authorList>
    </citation>
    <scope>NUCLEOTIDE SEQUENCE</scope>
    <source>
        <tissue evidence="8">Leaves</tissue>
    </source>
</reference>
<evidence type="ECO:0000256" key="6">
    <source>
        <dbReference type="ARBA" id="ARBA00023136"/>
    </source>
</evidence>
<dbReference type="FunFam" id="3.80.10.10:FF:000041">
    <property type="entry name" value="LRR receptor-like serine/threonine-protein kinase ERECTA"/>
    <property type="match status" value="1"/>
</dbReference>
<dbReference type="Pfam" id="PF13855">
    <property type="entry name" value="LRR_8"/>
    <property type="match status" value="2"/>
</dbReference>